<reference evidence="1 2" key="1">
    <citation type="submission" date="2015-01" db="EMBL/GenBank/DDBJ databases">
        <title>Erwinia tracheiphila.</title>
        <authorList>
            <person name="Shapiro L.R."/>
        </authorList>
    </citation>
    <scope>NUCLEOTIDE SEQUENCE [LARGE SCALE GENOMIC DNA]</scope>
    <source>
        <strain evidence="1 2">BuffGH</strain>
    </source>
</reference>
<accession>A0A0M2KAN5</accession>
<proteinExistence type="predicted"/>
<comment type="caution">
    <text evidence="1">The sequence shown here is derived from an EMBL/GenBank/DDBJ whole genome shotgun (WGS) entry which is preliminary data.</text>
</comment>
<dbReference type="PATRIC" id="fig|65700.7.peg.3021"/>
<evidence type="ECO:0000313" key="2">
    <source>
        <dbReference type="Proteomes" id="UP000033924"/>
    </source>
</evidence>
<dbReference type="STRING" id="65700.SY86_11980"/>
<evidence type="ECO:0000313" key="1">
    <source>
        <dbReference type="EMBL" id="KKF35984.1"/>
    </source>
</evidence>
<keyword evidence="2" id="KW-1185">Reference proteome</keyword>
<name>A0A0M2KAN5_9GAMM</name>
<organism evidence="1 2">
    <name type="scientific">Erwinia tracheiphila</name>
    <dbReference type="NCBI Taxonomy" id="65700"/>
    <lineage>
        <taxon>Bacteria</taxon>
        <taxon>Pseudomonadati</taxon>
        <taxon>Pseudomonadota</taxon>
        <taxon>Gammaproteobacteria</taxon>
        <taxon>Enterobacterales</taxon>
        <taxon>Erwiniaceae</taxon>
        <taxon>Erwinia</taxon>
    </lineage>
</organism>
<dbReference type="RefSeq" id="WP_016191120.1">
    <property type="nucleotide sequence ID" value="NZ_CP089932.1"/>
</dbReference>
<dbReference type="Proteomes" id="UP000033924">
    <property type="component" value="Unassembled WGS sequence"/>
</dbReference>
<dbReference type="EMBL" id="JXNU01000003">
    <property type="protein sequence ID" value="KKF35984.1"/>
    <property type="molecule type" value="Genomic_DNA"/>
</dbReference>
<protein>
    <submittedName>
        <fullName evidence="1">Uncharacterized protein</fullName>
    </submittedName>
</protein>
<dbReference type="AlphaFoldDB" id="A0A0M2KAN5"/>
<gene>
    <name evidence="1" type="ORF">SY86_11980</name>
</gene>
<sequence length="95" mass="10775">MTLTIRNITELDDVISTLSIDGYSDSDIKELTKYLNDDPDTVTDIDFLISSKRLEVIQCLSRDWIVRKLKRLAEGDDGMAAVNALKVLSEISERR</sequence>